<feature type="region of interest" description="Disordered" evidence="6">
    <location>
        <begin position="1"/>
        <end position="111"/>
    </location>
</feature>
<feature type="compositionally biased region" description="Basic and acidic residues" evidence="6">
    <location>
        <begin position="369"/>
        <end position="442"/>
    </location>
</feature>
<reference evidence="7" key="1">
    <citation type="submission" date="2015-11" db="EMBL/GenBank/DDBJ databases">
        <title>De novo transcriptome assembly of four potential Pierce s Disease insect vectors from Arizona vineyards.</title>
        <authorList>
            <person name="Tassone E.E."/>
        </authorList>
    </citation>
    <scope>NUCLEOTIDE SEQUENCE</scope>
</reference>
<keyword evidence="5" id="KW-0966">Cell projection</keyword>
<feature type="compositionally biased region" description="Basic and acidic residues" evidence="6">
    <location>
        <begin position="85"/>
        <end position="98"/>
    </location>
</feature>
<dbReference type="GO" id="GO:0001534">
    <property type="term" value="C:radial spoke"/>
    <property type="evidence" value="ECO:0007669"/>
    <property type="project" value="InterPro"/>
</dbReference>
<dbReference type="PANTHER" id="PTHR13159">
    <property type="entry name" value="RADIAL SPOKEHEAD-RELATED"/>
    <property type="match status" value="1"/>
</dbReference>
<gene>
    <name evidence="7" type="ORF">g.19952</name>
</gene>
<dbReference type="InterPro" id="IPR006802">
    <property type="entry name" value="Radial_spoke"/>
</dbReference>
<dbReference type="AlphaFoldDB" id="A0A1B6GMB1"/>
<evidence type="ECO:0000256" key="1">
    <source>
        <dbReference type="ARBA" id="ARBA00004430"/>
    </source>
</evidence>
<dbReference type="EMBL" id="GECZ01006202">
    <property type="protein sequence ID" value="JAS63567.1"/>
    <property type="molecule type" value="Transcribed_RNA"/>
</dbReference>
<proteinExistence type="predicted"/>
<feature type="compositionally biased region" description="Basic and acidic residues" evidence="6">
    <location>
        <begin position="42"/>
        <end position="53"/>
    </location>
</feature>
<feature type="compositionally biased region" description="Acidic residues" evidence="6">
    <location>
        <begin position="456"/>
        <end position="466"/>
    </location>
</feature>
<feature type="non-terminal residue" evidence="7">
    <location>
        <position position="466"/>
    </location>
</feature>
<evidence type="ECO:0000313" key="7">
    <source>
        <dbReference type="EMBL" id="JAS63567.1"/>
    </source>
</evidence>
<dbReference type="PANTHER" id="PTHR13159:SF0">
    <property type="entry name" value="RADIAL SPOKE HEAD 6 HOMOLOG A"/>
    <property type="match status" value="1"/>
</dbReference>
<evidence type="ECO:0000256" key="3">
    <source>
        <dbReference type="ARBA" id="ARBA00023069"/>
    </source>
</evidence>
<feature type="compositionally biased region" description="Basic and acidic residues" evidence="6">
    <location>
        <begin position="345"/>
        <end position="361"/>
    </location>
</feature>
<evidence type="ECO:0000256" key="4">
    <source>
        <dbReference type="ARBA" id="ARBA00023212"/>
    </source>
</evidence>
<dbReference type="CDD" id="cd22963">
    <property type="entry name" value="DD_CrRSP4-like"/>
    <property type="match status" value="1"/>
</dbReference>
<dbReference type="Pfam" id="PF04712">
    <property type="entry name" value="Radial_spoke"/>
    <property type="match status" value="1"/>
</dbReference>
<evidence type="ECO:0000256" key="6">
    <source>
        <dbReference type="SAM" id="MobiDB-lite"/>
    </source>
</evidence>
<comment type="subcellular location">
    <subcellularLocation>
        <location evidence="1">Cytoplasm</location>
        <location evidence="1">Cytoskeleton</location>
        <location evidence="1">Cilium axoneme</location>
    </subcellularLocation>
</comment>
<feature type="compositionally biased region" description="Polar residues" evidence="6">
    <location>
        <begin position="1"/>
        <end position="12"/>
    </location>
</feature>
<dbReference type="GO" id="GO:0035082">
    <property type="term" value="P:axoneme assembly"/>
    <property type="evidence" value="ECO:0007669"/>
    <property type="project" value="TreeGrafter"/>
</dbReference>
<feature type="region of interest" description="Disordered" evidence="6">
    <location>
        <begin position="303"/>
        <end position="466"/>
    </location>
</feature>
<keyword evidence="4" id="KW-0206">Cytoskeleton</keyword>
<sequence>MSSLKKSVSHVDNNTREPVKSTGSTRKGTSKDKMGATFDSEVLEHKYVSEKPSRRSKSKVSSRATTTAMADEQSLQRRKNLLPKDSYDTDPLKSEDSTQSKGSGENPALPNVMSAIDSINKGLPSVKYDVRNTRLFLQKQGVGNLSIWHHLTNVLNKVIAEQPENVIDYFEEYSRKVKQEQVTELDLLRDIYVPSPHLESAKNQLSLINSIKLKDEEEPAAGEDEEVKESPKKMDLEEVMFYFKQAGVAIPTSQLVPLNIAIKKLSSEKSLLKYRFWGKILGTKQDYFIMECELSEEEYEKRVQEEEQAEEEKVNELAKIKEETEAEAKRLAEKYADADYDEDKEEIKVGDKHEEEGGKDAEENESSNEQEKENGEKELTEEKISKTEEGEEGKKEEHDDKHEKIDTEKYKSSIGKEEGEGNKKEKNIEEAKGESENEKNATEEETNKDDEPEKEKEEEEEDPLLP</sequence>
<keyword evidence="2" id="KW-0963">Cytoplasm</keyword>
<evidence type="ECO:0000256" key="5">
    <source>
        <dbReference type="ARBA" id="ARBA00023273"/>
    </source>
</evidence>
<protein>
    <submittedName>
        <fullName evidence="7">Uncharacterized protein</fullName>
    </submittedName>
</protein>
<organism evidence="7">
    <name type="scientific">Cuerna arida</name>
    <dbReference type="NCBI Taxonomy" id="1464854"/>
    <lineage>
        <taxon>Eukaryota</taxon>
        <taxon>Metazoa</taxon>
        <taxon>Ecdysozoa</taxon>
        <taxon>Arthropoda</taxon>
        <taxon>Hexapoda</taxon>
        <taxon>Insecta</taxon>
        <taxon>Pterygota</taxon>
        <taxon>Neoptera</taxon>
        <taxon>Paraneoptera</taxon>
        <taxon>Hemiptera</taxon>
        <taxon>Auchenorrhyncha</taxon>
        <taxon>Membracoidea</taxon>
        <taxon>Cicadellidae</taxon>
        <taxon>Cicadellinae</taxon>
        <taxon>Proconiini</taxon>
        <taxon>Cuerna</taxon>
    </lineage>
</organism>
<name>A0A1B6GMB1_9HEMI</name>
<accession>A0A1B6GMB1</accession>
<keyword evidence="3" id="KW-0969">Cilium</keyword>
<feature type="compositionally biased region" description="Basic and acidic residues" evidence="6">
    <location>
        <begin position="303"/>
        <end position="337"/>
    </location>
</feature>
<dbReference type="GO" id="GO:0060294">
    <property type="term" value="P:cilium movement involved in cell motility"/>
    <property type="evidence" value="ECO:0007669"/>
    <property type="project" value="InterPro"/>
</dbReference>
<evidence type="ECO:0000256" key="2">
    <source>
        <dbReference type="ARBA" id="ARBA00022490"/>
    </source>
</evidence>